<keyword evidence="4 6" id="KW-0694">RNA-binding</keyword>
<keyword evidence="3 7" id="KW-0862">Zinc</keyword>
<dbReference type="SUPFAM" id="SSF54928">
    <property type="entry name" value="RNA-binding domain, RBD"/>
    <property type="match status" value="1"/>
</dbReference>
<dbReference type="PROSITE" id="PS50102">
    <property type="entry name" value="RRM"/>
    <property type="match status" value="1"/>
</dbReference>
<dbReference type="SMART" id="SM00356">
    <property type="entry name" value="ZnF_C3H1"/>
    <property type="match status" value="1"/>
</dbReference>
<evidence type="ECO:0000256" key="6">
    <source>
        <dbReference type="PROSITE-ProRule" id="PRU00176"/>
    </source>
</evidence>
<keyword evidence="1 7" id="KW-0479">Metal-binding</keyword>
<feature type="domain" description="C3H1-type" evidence="10">
    <location>
        <begin position="199"/>
        <end position="226"/>
    </location>
</feature>
<dbReference type="InterPro" id="IPR034365">
    <property type="entry name" value="AtC3H46-like_RRM"/>
</dbReference>
<evidence type="ECO:0000313" key="12">
    <source>
        <dbReference type="Proteomes" id="UP001345219"/>
    </source>
</evidence>
<dbReference type="InterPro" id="IPR056276">
    <property type="entry name" value="AtC3H46-like_PABC-like"/>
</dbReference>
<keyword evidence="2 7" id="KW-0863">Zinc-finger</keyword>
<evidence type="ECO:0008006" key="13">
    <source>
        <dbReference type="Google" id="ProtNLM"/>
    </source>
</evidence>
<dbReference type="Gene3D" id="3.30.70.330">
    <property type="match status" value="1"/>
</dbReference>
<dbReference type="FunFam" id="3.30.70.330:FF:000678">
    <property type="entry name" value="zinc finger CCCH domain-containing protein 53-like isoform X2"/>
    <property type="match status" value="1"/>
</dbReference>
<accession>A0AAN7GLM1</accession>
<evidence type="ECO:0000256" key="1">
    <source>
        <dbReference type="ARBA" id="ARBA00022723"/>
    </source>
</evidence>
<dbReference type="Pfam" id="PF00076">
    <property type="entry name" value="RRM_1"/>
    <property type="match status" value="1"/>
</dbReference>
<dbReference type="PROSITE" id="PS50103">
    <property type="entry name" value="ZF_C3H1"/>
    <property type="match status" value="1"/>
</dbReference>
<organism evidence="11 12">
    <name type="scientific">Trapa incisa</name>
    <dbReference type="NCBI Taxonomy" id="236973"/>
    <lineage>
        <taxon>Eukaryota</taxon>
        <taxon>Viridiplantae</taxon>
        <taxon>Streptophyta</taxon>
        <taxon>Embryophyta</taxon>
        <taxon>Tracheophyta</taxon>
        <taxon>Spermatophyta</taxon>
        <taxon>Magnoliopsida</taxon>
        <taxon>eudicotyledons</taxon>
        <taxon>Gunneridae</taxon>
        <taxon>Pentapetalae</taxon>
        <taxon>rosids</taxon>
        <taxon>malvids</taxon>
        <taxon>Myrtales</taxon>
        <taxon>Lythraceae</taxon>
        <taxon>Trapa</taxon>
    </lineage>
</organism>
<name>A0AAN7GLM1_9MYRT</name>
<dbReference type="SMART" id="SM00360">
    <property type="entry name" value="RRM"/>
    <property type="match status" value="1"/>
</dbReference>
<dbReference type="InterPro" id="IPR036855">
    <property type="entry name" value="Znf_CCCH_sf"/>
</dbReference>
<feature type="zinc finger region" description="C3H1-type" evidence="7">
    <location>
        <begin position="199"/>
        <end position="226"/>
    </location>
</feature>
<dbReference type="GO" id="GO:0003723">
    <property type="term" value="F:RNA binding"/>
    <property type="evidence" value="ECO:0007669"/>
    <property type="project" value="UniProtKB-UniRule"/>
</dbReference>
<sequence>MDANEATTIVLSKIKGIDPENASKIMGYLLIQDLTEKDLIRVAHGPDAFLHSLVAKARAHMGLSSSSSPSPSTPPSPSPLLTSMAARPSNPNGGNAHFMPISSPRLAQRSELEMGMSPRNPIWSVPISPSTSPSLPFGSSSSPFYQGSGSGREEQQMADFFPFFGDAGNSSSSESHLHRRSFSESDAYFGSEEEALFGAAAQRPCHYFTRGFCKNGNSCKFTHAEDLEGSMSAISSSPGNFEAAEHMRRLKIAHQQRLAAAVAASSQFGSSPISHGKYMNLLLQQQVDPQRLAMIVGDEFHKYGRYQQERNDFLGMGMADKQNSASRQIYLTFPADSTFKDEDVSEYFSTYGPVQDVRIPYQQKRMFGFVTFVFPETVKLILNKGNPHFICNSRVLVKPYKEKGKVPEKRQLHHQLQFERGDFSPSSHSSMVDSGESFDHVGPRLLNSTHEMMLRRSLEEQQAEIQQAIELQGRRLMNLQLPDLKNDCMYNHNHLQGLPIGSSTPIPIPTNHNLSHSRVYRISEAIDQEAAEENCQCGGAVSYIAAAPKRIQKEASTACNYASASYDYNGDICNPEMNNLEDVLPDSPFALPPKPMGDHCSDLNDPNAEAPLTMISTADGLPH</sequence>
<dbReference type="InterPro" id="IPR000504">
    <property type="entry name" value="RRM_dom"/>
</dbReference>
<evidence type="ECO:0000256" key="8">
    <source>
        <dbReference type="SAM" id="MobiDB-lite"/>
    </source>
</evidence>
<reference evidence="11 12" key="1">
    <citation type="journal article" date="2023" name="Hortic Res">
        <title>Pangenome of water caltrop reveals structural variations and asymmetric subgenome divergence after allopolyploidization.</title>
        <authorList>
            <person name="Zhang X."/>
            <person name="Chen Y."/>
            <person name="Wang L."/>
            <person name="Yuan Y."/>
            <person name="Fang M."/>
            <person name="Shi L."/>
            <person name="Lu R."/>
            <person name="Comes H.P."/>
            <person name="Ma Y."/>
            <person name="Chen Y."/>
            <person name="Huang G."/>
            <person name="Zhou Y."/>
            <person name="Zheng Z."/>
            <person name="Qiu Y."/>
        </authorList>
    </citation>
    <scope>NUCLEOTIDE SEQUENCE [LARGE SCALE GENOMIC DNA]</scope>
    <source>
        <tissue evidence="11">Roots</tissue>
    </source>
</reference>
<feature type="region of interest" description="Disordered" evidence="8">
    <location>
        <begin position="421"/>
        <end position="440"/>
    </location>
</feature>
<keyword evidence="12" id="KW-1185">Reference proteome</keyword>
<evidence type="ECO:0000256" key="4">
    <source>
        <dbReference type="ARBA" id="ARBA00022884"/>
    </source>
</evidence>
<dbReference type="CDD" id="cd12458">
    <property type="entry name" value="RRM_AtC3H46_like"/>
    <property type="match status" value="1"/>
</dbReference>
<dbReference type="GO" id="GO:0003677">
    <property type="term" value="F:DNA binding"/>
    <property type="evidence" value="ECO:0007669"/>
    <property type="project" value="UniProtKB-KW"/>
</dbReference>
<proteinExistence type="predicted"/>
<dbReference type="AlphaFoldDB" id="A0AAN7GLM1"/>
<evidence type="ECO:0000256" key="7">
    <source>
        <dbReference type="PROSITE-ProRule" id="PRU00723"/>
    </source>
</evidence>
<comment type="caution">
    <text evidence="11">The sequence shown here is derived from an EMBL/GenBank/DDBJ whole genome shotgun (WGS) entry which is preliminary data.</text>
</comment>
<evidence type="ECO:0000256" key="3">
    <source>
        <dbReference type="ARBA" id="ARBA00022833"/>
    </source>
</evidence>
<dbReference type="InterPro" id="IPR000571">
    <property type="entry name" value="Znf_CCCH"/>
</dbReference>
<dbReference type="Pfam" id="PF23182">
    <property type="entry name" value="PABC_AtC3H46"/>
    <property type="match status" value="1"/>
</dbReference>
<dbReference type="Pfam" id="PF00642">
    <property type="entry name" value="zf-CCCH"/>
    <property type="match status" value="1"/>
</dbReference>
<feature type="domain" description="RRM" evidence="9">
    <location>
        <begin position="327"/>
        <end position="403"/>
    </location>
</feature>
<dbReference type="EMBL" id="JAXIOK010000024">
    <property type="protein sequence ID" value="KAK4741978.1"/>
    <property type="molecule type" value="Genomic_DNA"/>
</dbReference>
<dbReference type="InterPro" id="IPR012677">
    <property type="entry name" value="Nucleotide-bd_a/b_plait_sf"/>
</dbReference>
<gene>
    <name evidence="11" type="ORF">SAY87_025566</name>
</gene>
<protein>
    <recommendedName>
        <fullName evidence="13">Zinc finger CCCH domain-containing protein 55</fullName>
    </recommendedName>
</protein>
<dbReference type="PANTHER" id="PTHR24009">
    <property type="entry name" value="RNA-BINDING (RRM/RBD/RNP MOTIFS)"/>
    <property type="match status" value="1"/>
</dbReference>
<dbReference type="Gene3D" id="4.10.1000.10">
    <property type="entry name" value="Zinc finger, CCCH-type"/>
    <property type="match status" value="1"/>
</dbReference>
<evidence type="ECO:0000256" key="5">
    <source>
        <dbReference type="ARBA" id="ARBA00023125"/>
    </source>
</evidence>
<keyword evidence="5" id="KW-0238">DNA-binding</keyword>
<dbReference type="Proteomes" id="UP001345219">
    <property type="component" value="Chromosome 19"/>
</dbReference>
<dbReference type="InterPro" id="IPR035979">
    <property type="entry name" value="RBD_domain_sf"/>
</dbReference>
<feature type="region of interest" description="Disordered" evidence="8">
    <location>
        <begin position="62"/>
        <end position="101"/>
    </location>
</feature>
<dbReference type="SUPFAM" id="SSF90229">
    <property type="entry name" value="CCCH zinc finger"/>
    <property type="match status" value="1"/>
</dbReference>
<evidence type="ECO:0000259" key="10">
    <source>
        <dbReference type="PROSITE" id="PS50103"/>
    </source>
</evidence>
<dbReference type="PANTHER" id="PTHR24009:SF41">
    <property type="entry name" value="ZINC FINGER CCCH DOMAIN-CONTAINING PROTEIN 55"/>
    <property type="match status" value="1"/>
</dbReference>
<evidence type="ECO:0000259" key="9">
    <source>
        <dbReference type="PROSITE" id="PS50102"/>
    </source>
</evidence>
<evidence type="ECO:0000256" key="2">
    <source>
        <dbReference type="ARBA" id="ARBA00022771"/>
    </source>
</evidence>
<dbReference type="GO" id="GO:0008270">
    <property type="term" value="F:zinc ion binding"/>
    <property type="evidence" value="ECO:0007669"/>
    <property type="project" value="UniProtKB-KW"/>
</dbReference>
<evidence type="ECO:0000313" key="11">
    <source>
        <dbReference type="EMBL" id="KAK4741978.1"/>
    </source>
</evidence>